<dbReference type="InterPro" id="IPR000232">
    <property type="entry name" value="HSF_DNA-bd"/>
</dbReference>
<evidence type="ECO:0000256" key="2">
    <source>
        <dbReference type="ARBA" id="ARBA00006403"/>
    </source>
</evidence>
<evidence type="ECO:0000256" key="5">
    <source>
        <dbReference type="RuleBase" id="RU004020"/>
    </source>
</evidence>
<dbReference type="EMBL" id="MCOG01000453">
    <property type="protein sequence ID" value="ORY05138.1"/>
    <property type="molecule type" value="Genomic_DNA"/>
</dbReference>
<dbReference type="Gene3D" id="1.10.10.10">
    <property type="entry name" value="Winged helix-like DNA-binding domain superfamily/Winged helix DNA-binding domain"/>
    <property type="match status" value="1"/>
</dbReference>
<dbReference type="SUPFAM" id="SSF46785">
    <property type="entry name" value="Winged helix' DNA-binding domain"/>
    <property type="match status" value="1"/>
</dbReference>
<evidence type="ECO:0000313" key="7">
    <source>
        <dbReference type="EMBL" id="ORY05138.1"/>
    </source>
</evidence>
<keyword evidence="3 7" id="KW-0238">DNA-binding</keyword>
<feature type="domain" description="HSF-type DNA-binding" evidence="6">
    <location>
        <begin position="1"/>
        <end position="104"/>
    </location>
</feature>
<dbReference type="GO" id="GO:0005634">
    <property type="term" value="C:nucleus"/>
    <property type="evidence" value="ECO:0007669"/>
    <property type="project" value="UniProtKB-SubCell"/>
</dbReference>
<dbReference type="AlphaFoldDB" id="A0A1Y1Z4C7"/>
<name>A0A1Y1Z4C7_9FUNG</name>
<sequence length="104" mass="12451">MLSCLNFSNYIKWDNSGLSFTIHDVSGFTDNVLKIYFRHNKFLSFIRSLNLYGFQKVINFSNNAKRKNQNIYLSLFKNKKGNWKFFHPKFIKGKPYLLKEISRK</sequence>
<dbReference type="STRING" id="1754190.A0A1Y1Z4C7"/>
<protein>
    <submittedName>
        <fullName evidence="7">Winged helix DNA-binding domain-containing protein</fullName>
    </submittedName>
</protein>
<dbReference type="GO" id="GO:0043565">
    <property type="term" value="F:sequence-specific DNA binding"/>
    <property type="evidence" value="ECO:0007669"/>
    <property type="project" value="InterPro"/>
</dbReference>
<evidence type="ECO:0000256" key="1">
    <source>
        <dbReference type="ARBA" id="ARBA00004123"/>
    </source>
</evidence>
<feature type="non-terminal residue" evidence="7">
    <location>
        <position position="104"/>
    </location>
</feature>
<evidence type="ECO:0000256" key="3">
    <source>
        <dbReference type="ARBA" id="ARBA00023125"/>
    </source>
</evidence>
<evidence type="ECO:0000313" key="8">
    <source>
        <dbReference type="Proteomes" id="UP000193920"/>
    </source>
</evidence>
<dbReference type="PANTHER" id="PTHR10015">
    <property type="entry name" value="HEAT SHOCK TRANSCRIPTION FACTOR"/>
    <property type="match status" value="1"/>
</dbReference>
<keyword evidence="8" id="KW-1185">Reference proteome</keyword>
<dbReference type="InterPro" id="IPR036388">
    <property type="entry name" value="WH-like_DNA-bd_sf"/>
</dbReference>
<dbReference type="PANTHER" id="PTHR10015:SF427">
    <property type="entry name" value="HEAT SHOCK FACTOR PROTEIN"/>
    <property type="match status" value="1"/>
</dbReference>
<keyword evidence="4" id="KW-0539">Nucleus</keyword>
<comment type="similarity">
    <text evidence="2 5">Belongs to the HSF family.</text>
</comment>
<dbReference type="InterPro" id="IPR036390">
    <property type="entry name" value="WH_DNA-bd_sf"/>
</dbReference>
<dbReference type="OrthoDB" id="60033at2759"/>
<dbReference type="Proteomes" id="UP000193920">
    <property type="component" value="Unassembled WGS sequence"/>
</dbReference>
<accession>A0A1Y1Z4C7</accession>
<dbReference type="Pfam" id="PF00447">
    <property type="entry name" value="HSF_DNA-bind"/>
    <property type="match status" value="1"/>
</dbReference>
<dbReference type="SMART" id="SM00415">
    <property type="entry name" value="HSF"/>
    <property type="match status" value="1"/>
</dbReference>
<comment type="subcellular location">
    <subcellularLocation>
        <location evidence="1">Nucleus</location>
    </subcellularLocation>
</comment>
<comment type="caution">
    <text evidence="7">The sequence shown here is derived from an EMBL/GenBank/DDBJ whole genome shotgun (WGS) entry which is preliminary data.</text>
</comment>
<dbReference type="GO" id="GO:0003700">
    <property type="term" value="F:DNA-binding transcription factor activity"/>
    <property type="evidence" value="ECO:0007669"/>
    <property type="project" value="InterPro"/>
</dbReference>
<reference evidence="7 8" key="1">
    <citation type="submission" date="2016-08" db="EMBL/GenBank/DDBJ databases">
        <title>A Parts List for Fungal Cellulosomes Revealed by Comparative Genomics.</title>
        <authorList>
            <consortium name="DOE Joint Genome Institute"/>
            <person name="Haitjema C.H."/>
            <person name="Gilmore S.P."/>
            <person name="Henske J.K."/>
            <person name="Solomon K.V."/>
            <person name="De Groot R."/>
            <person name="Kuo A."/>
            <person name="Mondo S.J."/>
            <person name="Salamov A.A."/>
            <person name="Labutti K."/>
            <person name="Zhao Z."/>
            <person name="Chiniquy J."/>
            <person name="Barry K."/>
            <person name="Brewer H.M."/>
            <person name="Purvine S.O."/>
            <person name="Wright A.T."/>
            <person name="Boxma B."/>
            <person name="Van Alen T."/>
            <person name="Hackstein J.H."/>
            <person name="Baker S.E."/>
            <person name="Grigoriev I.V."/>
            <person name="O'Malley M.A."/>
        </authorList>
    </citation>
    <scope>NUCLEOTIDE SEQUENCE [LARGE SCALE GENOMIC DNA]</scope>
    <source>
        <strain evidence="7 8">G1</strain>
    </source>
</reference>
<gene>
    <name evidence="7" type="ORF">LY90DRAFT_441004</name>
</gene>
<evidence type="ECO:0000259" key="6">
    <source>
        <dbReference type="SMART" id="SM00415"/>
    </source>
</evidence>
<dbReference type="PRINTS" id="PR00056">
    <property type="entry name" value="HSFDOMAIN"/>
</dbReference>
<organism evidence="7 8">
    <name type="scientific">Neocallimastix californiae</name>
    <dbReference type="NCBI Taxonomy" id="1754190"/>
    <lineage>
        <taxon>Eukaryota</taxon>
        <taxon>Fungi</taxon>
        <taxon>Fungi incertae sedis</taxon>
        <taxon>Chytridiomycota</taxon>
        <taxon>Chytridiomycota incertae sedis</taxon>
        <taxon>Neocallimastigomycetes</taxon>
        <taxon>Neocallimastigales</taxon>
        <taxon>Neocallimastigaceae</taxon>
        <taxon>Neocallimastix</taxon>
    </lineage>
</organism>
<evidence type="ECO:0000256" key="4">
    <source>
        <dbReference type="ARBA" id="ARBA00023242"/>
    </source>
</evidence>
<proteinExistence type="inferred from homology"/>